<dbReference type="STRING" id="648996.Theam_0143"/>
<evidence type="ECO:0000256" key="7">
    <source>
        <dbReference type="RuleBase" id="RU000562"/>
    </source>
</evidence>
<keyword evidence="5 6" id="KW-0687">Ribonucleoprotein</keyword>
<accession>E8T3I5</accession>
<dbReference type="AlphaFoldDB" id="E8T3I5"/>
<dbReference type="NCBIfam" id="TIGR00061">
    <property type="entry name" value="L21"/>
    <property type="match status" value="1"/>
</dbReference>
<evidence type="ECO:0000256" key="3">
    <source>
        <dbReference type="ARBA" id="ARBA00022884"/>
    </source>
</evidence>
<dbReference type="PROSITE" id="PS01169">
    <property type="entry name" value="RIBOSOMAL_L21"/>
    <property type="match status" value="1"/>
</dbReference>
<organism evidence="8 9">
    <name type="scientific">Thermovibrio ammonificans (strain DSM 15698 / JCM 12110 / HB-1)</name>
    <dbReference type="NCBI Taxonomy" id="648996"/>
    <lineage>
        <taxon>Bacteria</taxon>
        <taxon>Pseudomonadati</taxon>
        <taxon>Aquificota</taxon>
        <taxon>Aquificia</taxon>
        <taxon>Desulfurobacteriales</taxon>
        <taxon>Desulfurobacteriaceae</taxon>
        <taxon>Thermovibrio</taxon>
    </lineage>
</organism>
<evidence type="ECO:0000256" key="5">
    <source>
        <dbReference type="ARBA" id="ARBA00023274"/>
    </source>
</evidence>
<comment type="similarity">
    <text evidence="1 6 7">Belongs to the bacterial ribosomal protein bL21 family.</text>
</comment>
<evidence type="ECO:0000256" key="2">
    <source>
        <dbReference type="ARBA" id="ARBA00022730"/>
    </source>
</evidence>
<dbReference type="HOGENOM" id="CLU_061463_3_2_0"/>
<proteinExistence type="inferred from homology"/>
<keyword evidence="4 6" id="KW-0689">Ribosomal protein</keyword>
<protein>
    <recommendedName>
        <fullName evidence="6">Large ribosomal subunit protein bL21</fullName>
    </recommendedName>
</protein>
<evidence type="ECO:0000313" key="9">
    <source>
        <dbReference type="Proteomes" id="UP000006362"/>
    </source>
</evidence>
<sequence>MYAVIKTGGKQYVVEPGQVIKVEKLNLPEGSEVEFEALMVRGDNGEVKVGPEAKGTKVKATVVRHGKGKKIIVFKYKAKKHYQRKYGHRQHFTELQINEIVG</sequence>
<evidence type="ECO:0000256" key="1">
    <source>
        <dbReference type="ARBA" id="ARBA00008563"/>
    </source>
</evidence>
<reference evidence="8" key="1">
    <citation type="submission" date="2011-01" db="EMBL/GenBank/DDBJ databases">
        <title>Complete sequence of chromosome of Thermovibrio ammonificans HB-1.</title>
        <authorList>
            <consortium name="US DOE Joint Genome Institute"/>
            <person name="Lucas S."/>
            <person name="Copeland A."/>
            <person name="Lapidus A."/>
            <person name="Cheng J.-F."/>
            <person name="Goodwin L."/>
            <person name="Pitluck S."/>
            <person name="Davenport K."/>
            <person name="Detter J.C."/>
            <person name="Han C."/>
            <person name="Tapia R."/>
            <person name="Land M."/>
            <person name="Hauser L."/>
            <person name="Kyrpides N."/>
            <person name="Ivanova N."/>
            <person name="Ovchinnikova G."/>
            <person name="Vetriani C."/>
            <person name="Woyke T."/>
        </authorList>
    </citation>
    <scope>NUCLEOTIDE SEQUENCE [LARGE SCALE GENOMIC DNA]</scope>
    <source>
        <strain evidence="8">HB-1</strain>
    </source>
</reference>
<evidence type="ECO:0000313" key="8">
    <source>
        <dbReference type="EMBL" id="ADU96116.1"/>
    </source>
</evidence>
<dbReference type="GO" id="GO:0019843">
    <property type="term" value="F:rRNA binding"/>
    <property type="evidence" value="ECO:0007669"/>
    <property type="project" value="UniProtKB-UniRule"/>
</dbReference>
<dbReference type="PANTHER" id="PTHR21349:SF0">
    <property type="entry name" value="LARGE RIBOSOMAL SUBUNIT PROTEIN BL21M"/>
    <property type="match status" value="1"/>
</dbReference>
<dbReference type="Proteomes" id="UP000006362">
    <property type="component" value="Chromosome"/>
</dbReference>
<dbReference type="GO" id="GO:1990904">
    <property type="term" value="C:ribonucleoprotein complex"/>
    <property type="evidence" value="ECO:0007669"/>
    <property type="project" value="UniProtKB-KW"/>
</dbReference>
<dbReference type="KEGG" id="tam:Theam_0143"/>
<dbReference type="Pfam" id="PF00829">
    <property type="entry name" value="Ribosomal_L21p"/>
    <property type="match status" value="1"/>
</dbReference>
<gene>
    <name evidence="6" type="primary">rplU</name>
    <name evidence="8" type="ordered locus">Theam_0143</name>
</gene>
<dbReference type="RefSeq" id="WP_013536902.1">
    <property type="nucleotide sequence ID" value="NC_014926.1"/>
</dbReference>
<dbReference type="GO" id="GO:0005840">
    <property type="term" value="C:ribosome"/>
    <property type="evidence" value="ECO:0007669"/>
    <property type="project" value="UniProtKB-KW"/>
</dbReference>
<dbReference type="EMBL" id="CP002444">
    <property type="protein sequence ID" value="ADU96116.1"/>
    <property type="molecule type" value="Genomic_DNA"/>
</dbReference>
<dbReference type="OrthoDB" id="9813334at2"/>
<comment type="function">
    <text evidence="6 7">This protein binds to 23S rRNA in the presence of protein L20.</text>
</comment>
<keyword evidence="2 6" id="KW-0699">rRNA-binding</keyword>
<dbReference type="GO" id="GO:0005737">
    <property type="term" value="C:cytoplasm"/>
    <property type="evidence" value="ECO:0007669"/>
    <property type="project" value="UniProtKB-ARBA"/>
</dbReference>
<dbReference type="InterPro" id="IPR036164">
    <property type="entry name" value="bL21-like_sf"/>
</dbReference>
<dbReference type="GO" id="GO:0003735">
    <property type="term" value="F:structural constituent of ribosome"/>
    <property type="evidence" value="ECO:0007669"/>
    <property type="project" value="InterPro"/>
</dbReference>
<dbReference type="InterPro" id="IPR018258">
    <property type="entry name" value="Ribosomal_bL21_CS"/>
</dbReference>
<evidence type="ECO:0000256" key="4">
    <source>
        <dbReference type="ARBA" id="ARBA00022980"/>
    </source>
</evidence>
<dbReference type="SUPFAM" id="SSF141091">
    <property type="entry name" value="L21p-like"/>
    <property type="match status" value="1"/>
</dbReference>
<name>E8T3I5_THEA1</name>
<comment type="subunit">
    <text evidence="6">Part of the 50S ribosomal subunit. Contacts protein L20.</text>
</comment>
<dbReference type="GO" id="GO:0006412">
    <property type="term" value="P:translation"/>
    <property type="evidence" value="ECO:0007669"/>
    <property type="project" value="UniProtKB-UniRule"/>
</dbReference>
<dbReference type="PANTHER" id="PTHR21349">
    <property type="entry name" value="50S RIBOSOMAL PROTEIN L21"/>
    <property type="match status" value="1"/>
</dbReference>
<dbReference type="HAMAP" id="MF_01363">
    <property type="entry name" value="Ribosomal_bL21"/>
    <property type="match status" value="1"/>
</dbReference>
<dbReference type="InterPro" id="IPR001787">
    <property type="entry name" value="Ribosomal_bL21"/>
</dbReference>
<dbReference type="InterPro" id="IPR028909">
    <property type="entry name" value="bL21-like"/>
</dbReference>
<keyword evidence="9" id="KW-1185">Reference proteome</keyword>
<dbReference type="eggNOG" id="COG0261">
    <property type="taxonomic scope" value="Bacteria"/>
</dbReference>
<keyword evidence="3 6" id="KW-0694">RNA-binding</keyword>
<evidence type="ECO:0000256" key="6">
    <source>
        <dbReference type="HAMAP-Rule" id="MF_01363"/>
    </source>
</evidence>